<organism evidence="4">
    <name type="scientific">Megaviridae environmental sample</name>
    <dbReference type="NCBI Taxonomy" id="1737588"/>
    <lineage>
        <taxon>Viruses</taxon>
        <taxon>Varidnaviria</taxon>
        <taxon>Bamfordvirae</taxon>
        <taxon>Nucleocytoviricota</taxon>
        <taxon>Megaviricetes</taxon>
        <taxon>Imitervirales</taxon>
        <taxon>Mimiviridae</taxon>
        <taxon>environmental samples</taxon>
    </lineage>
</organism>
<evidence type="ECO:0000256" key="1">
    <source>
        <dbReference type="PROSITE-ProRule" id="PRU00175"/>
    </source>
</evidence>
<evidence type="ECO:0000256" key="2">
    <source>
        <dbReference type="SAM" id="Phobius"/>
    </source>
</evidence>
<feature type="transmembrane region" description="Helical" evidence="2">
    <location>
        <begin position="20"/>
        <end position="43"/>
    </location>
</feature>
<feature type="domain" description="RING-type" evidence="3">
    <location>
        <begin position="80"/>
        <end position="124"/>
    </location>
</feature>
<reference evidence="4" key="1">
    <citation type="journal article" date="2019" name="Philos. Trans. R. Soc. Lond., B, Biol. Sci.">
        <title>Targeted metagenomic recovery of four divergent viruses reveals shared and distinctive characteristics of giant viruses of marine eukaryotes.</title>
        <authorList>
            <person name="Needham D.M."/>
            <person name="Poirier C."/>
            <person name="Hehenberger E."/>
            <person name="Jimenez V."/>
            <person name="Swalwell J.E."/>
            <person name="Santoro A.E."/>
            <person name="Worden A.Z."/>
        </authorList>
    </citation>
    <scope>NUCLEOTIDE SEQUENCE</scope>
    <source>
        <strain evidence="4">MPacV-611</strain>
    </source>
</reference>
<protein>
    <recommendedName>
        <fullName evidence="3">RING-type domain-containing protein</fullName>
    </recommendedName>
</protein>
<dbReference type="PROSITE" id="PS50089">
    <property type="entry name" value="ZF_RING_2"/>
    <property type="match status" value="1"/>
</dbReference>
<dbReference type="Pfam" id="PF13639">
    <property type="entry name" value="zf-RING_2"/>
    <property type="match status" value="1"/>
</dbReference>
<keyword evidence="2" id="KW-0812">Transmembrane</keyword>
<accession>A0A5J6VL74</accession>
<dbReference type="InterPro" id="IPR013083">
    <property type="entry name" value="Znf_RING/FYVE/PHD"/>
</dbReference>
<keyword evidence="2" id="KW-0472">Membrane</keyword>
<dbReference type="InterPro" id="IPR001841">
    <property type="entry name" value="Znf_RING"/>
</dbReference>
<name>A0A5J6VL74_9VIRU</name>
<keyword evidence="1" id="KW-0479">Metal-binding</keyword>
<dbReference type="EMBL" id="MN448284">
    <property type="protein sequence ID" value="QFG74211.1"/>
    <property type="molecule type" value="Genomic_DNA"/>
</dbReference>
<keyword evidence="1" id="KW-0862">Zinc</keyword>
<sequence length="130" mass="14917">MSDPNIDNDLQYSMCGKSCYVIIYIILIIIVVGITVGAIIFCYEYCKKILTKRNDIGTQYNEFFKRTSVICMEDLIDDTCTICLEKIDVSDLVILNCNHGYHKDCMIEYISHSNDSNILCPNCRYKTSLV</sequence>
<keyword evidence="2" id="KW-1133">Transmembrane helix</keyword>
<evidence type="ECO:0000259" key="3">
    <source>
        <dbReference type="PROSITE" id="PS50089"/>
    </source>
</evidence>
<proteinExistence type="predicted"/>
<dbReference type="SUPFAM" id="SSF57850">
    <property type="entry name" value="RING/U-box"/>
    <property type="match status" value="1"/>
</dbReference>
<dbReference type="GO" id="GO:0008270">
    <property type="term" value="F:zinc ion binding"/>
    <property type="evidence" value="ECO:0007669"/>
    <property type="project" value="UniProtKB-KW"/>
</dbReference>
<dbReference type="CDD" id="cd16448">
    <property type="entry name" value="RING-H2"/>
    <property type="match status" value="1"/>
</dbReference>
<dbReference type="SMART" id="SM00184">
    <property type="entry name" value="RING"/>
    <property type="match status" value="1"/>
</dbReference>
<dbReference type="Gene3D" id="3.30.40.10">
    <property type="entry name" value="Zinc/RING finger domain, C3HC4 (zinc finger)"/>
    <property type="match status" value="1"/>
</dbReference>
<evidence type="ECO:0000313" key="4">
    <source>
        <dbReference type="EMBL" id="QFG74211.1"/>
    </source>
</evidence>
<keyword evidence="1" id="KW-0863">Zinc-finger</keyword>